<dbReference type="InterPro" id="IPR010982">
    <property type="entry name" value="Lambda_DNA-bd_dom_sf"/>
</dbReference>
<dbReference type="SUPFAM" id="SSF81301">
    <property type="entry name" value="Nucleotidyltransferase"/>
    <property type="match status" value="1"/>
</dbReference>
<organism evidence="9 10">
    <name type="scientific">Cellulomonas avistercoris</name>
    <dbReference type="NCBI Taxonomy" id="2762242"/>
    <lineage>
        <taxon>Bacteria</taxon>
        <taxon>Bacillati</taxon>
        <taxon>Actinomycetota</taxon>
        <taxon>Actinomycetes</taxon>
        <taxon>Micrococcales</taxon>
        <taxon>Cellulomonadaceae</taxon>
        <taxon>Cellulomonas</taxon>
    </lineage>
</organism>
<dbReference type="InterPro" id="IPR041633">
    <property type="entry name" value="Polbeta"/>
</dbReference>
<keyword evidence="4" id="KW-0479">Metal-binding</keyword>
<evidence type="ECO:0000259" key="8">
    <source>
        <dbReference type="PROSITE" id="PS50943"/>
    </source>
</evidence>
<name>A0ABR8QI77_9CELL</name>
<dbReference type="CDD" id="cd00093">
    <property type="entry name" value="HTH_XRE"/>
    <property type="match status" value="1"/>
</dbReference>
<evidence type="ECO:0000313" key="9">
    <source>
        <dbReference type="EMBL" id="MBD7920134.1"/>
    </source>
</evidence>
<dbReference type="PANTHER" id="PTHR33571:SF12">
    <property type="entry name" value="BSL3053 PROTEIN"/>
    <property type="match status" value="1"/>
</dbReference>
<keyword evidence="3" id="KW-0548">Nucleotidyltransferase</keyword>
<evidence type="ECO:0000313" key="10">
    <source>
        <dbReference type="Proteomes" id="UP000604241"/>
    </source>
</evidence>
<dbReference type="CDD" id="cd05403">
    <property type="entry name" value="NT_KNTase_like"/>
    <property type="match status" value="1"/>
</dbReference>
<dbReference type="SUPFAM" id="SSF47413">
    <property type="entry name" value="lambda repressor-like DNA-binding domains"/>
    <property type="match status" value="1"/>
</dbReference>
<keyword evidence="7" id="KW-0460">Magnesium</keyword>
<evidence type="ECO:0000256" key="4">
    <source>
        <dbReference type="ARBA" id="ARBA00022723"/>
    </source>
</evidence>
<evidence type="ECO:0000256" key="6">
    <source>
        <dbReference type="ARBA" id="ARBA00022840"/>
    </source>
</evidence>
<dbReference type="Gene3D" id="3.30.460.10">
    <property type="entry name" value="Beta Polymerase, domain 2"/>
    <property type="match status" value="1"/>
</dbReference>
<dbReference type="InterPro" id="IPR052038">
    <property type="entry name" value="Type-VII_TA_antitoxin"/>
</dbReference>
<gene>
    <name evidence="9" type="ORF">H9657_17820</name>
</gene>
<dbReference type="SMART" id="SM00530">
    <property type="entry name" value="HTH_XRE"/>
    <property type="match status" value="1"/>
</dbReference>
<proteinExistence type="predicted"/>
<dbReference type="Proteomes" id="UP000604241">
    <property type="component" value="Unassembled WGS sequence"/>
</dbReference>
<comment type="caution">
    <text evidence="9">The sequence shown here is derived from an EMBL/GenBank/DDBJ whole genome shotgun (WGS) entry which is preliminary data.</text>
</comment>
<sequence length="152" mass="16268">MTDHPGAELRARRLRLGLTQRELAARSGVAQPVIAAVETGRRGIGPEGRARLDAALRVRPSAVLDRHRLAVRDAVARHHGHDALVIGSVARGEDTPDSDIDLMITFDDGTDLVDVLDLTDELEQLLGTKVDVVSGRVAGAVSAHARREAIPL</sequence>
<dbReference type="Pfam" id="PF01381">
    <property type="entry name" value="HTH_3"/>
    <property type="match status" value="1"/>
</dbReference>
<dbReference type="Pfam" id="PF18765">
    <property type="entry name" value="Polbeta"/>
    <property type="match status" value="1"/>
</dbReference>
<accession>A0ABR8QI77</accession>
<dbReference type="InterPro" id="IPR001387">
    <property type="entry name" value="Cro/C1-type_HTH"/>
</dbReference>
<reference evidence="9 10" key="1">
    <citation type="submission" date="2020-08" db="EMBL/GenBank/DDBJ databases">
        <title>A Genomic Blueprint of the Chicken Gut Microbiome.</title>
        <authorList>
            <person name="Gilroy R."/>
            <person name="Ravi A."/>
            <person name="Getino M."/>
            <person name="Pursley I."/>
            <person name="Horton D.L."/>
            <person name="Alikhan N.-F."/>
            <person name="Baker D."/>
            <person name="Gharbi K."/>
            <person name="Hall N."/>
            <person name="Watson M."/>
            <person name="Adriaenssens E.M."/>
            <person name="Foster-Nyarko E."/>
            <person name="Jarju S."/>
            <person name="Secka A."/>
            <person name="Antonio M."/>
            <person name="Oren A."/>
            <person name="Chaudhuri R."/>
            <person name="La Ragione R.M."/>
            <person name="Hildebrand F."/>
            <person name="Pallen M.J."/>
        </authorList>
    </citation>
    <scope>NUCLEOTIDE SEQUENCE [LARGE SCALE GENOMIC DNA]</scope>
    <source>
        <strain evidence="9 10">Sa3CUA2</strain>
    </source>
</reference>
<feature type="domain" description="HTH cro/C1-type" evidence="8">
    <location>
        <begin position="9"/>
        <end position="63"/>
    </location>
</feature>
<evidence type="ECO:0000256" key="7">
    <source>
        <dbReference type="ARBA" id="ARBA00022842"/>
    </source>
</evidence>
<dbReference type="EMBL" id="JACSQV010000021">
    <property type="protein sequence ID" value="MBD7920134.1"/>
    <property type="molecule type" value="Genomic_DNA"/>
</dbReference>
<evidence type="ECO:0000256" key="1">
    <source>
        <dbReference type="ARBA" id="ARBA00001946"/>
    </source>
</evidence>
<protein>
    <submittedName>
        <fullName evidence="9">Helix-turn-helix domain-containing protein</fullName>
    </submittedName>
</protein>
<keyword evidence="2" id="KW-0808">Transferase</keyword>
<evidence type="ECO:0000256" key="3">
    <source>
        <dbReference type="ARBA" id="ARBA00022695"/>
    </source>
</evidence>
<keyword evidence="10" id="KW-1185">Reference proteome</keyword>
<dbReference type="PANTHER" id="PTHR33571">
    <property type="entry name" value="SSL8005 PROTEIN"/>
    <property type="match status" value="1"/>
</dbReference>
<evidence type="ECO:0000256" key="5">
    <source>
        <dbReference type="ARBA" id="ARBA00022741"/>
    </source>
</evidence>
<comment type="cofactor">
    <cofactor evidence="1">
        <name>Mg(2+)</name>
        <dbReference type="ChEBI" id="CHEBI:18420"/>
    </cofactor>
</comment>
<dbReference type="PROSITE" id="PS50943">
    <property type="entry name" value="HTH_CROC1"/>
    <property type="match status" value="1"/>
</dbReference>
<keyword evidence="5" id="KW-0547">Nucleotide-binding</keyword>
<dbReference type="InterPro" id="IPR043519">
    <property type="entry name" value="NT_sf"/>
</dbReference>
<dbReference type="RefSeq" id="WP_191784782.1">
    <property type="nucleotide sequence ID" value="NZ_JACSQV010000021.1"/>
</dbReference>
<keyword evidence="6" id="KW-0067">ATP-binding</keyword>
<evidence type="ECO:0000256" key="2">
    <source>
        <dbReference type="ARBA" id="ARBA00022679"/>
    </source>
</evidence>
<dbReference type="Gene3D" id="1.10.260.40">
    <property type="entry name" value="lambda repressor-like DNA-binding domains"/>
    <property type="match status" value="1"/>
</dbReference>